<dbReference type="PANTHER" id="PTHR38831">
    <property type="entry name" value="TYPE II SECRETION SYSTEM PROTEIN K"/>
    <property type="match status" value="1"/>
</dbReference>
<evidence type="ECO:0000256" key="5">
    <source>
        <dbReference type="ARBA" id="ARBA00022519"/>
    </source>
</evidence>
<reference evidence="13 14" key="1">
    <citation type="submission" date="2024-02" db="EMBL/GenBank/DDBJ databases">
        <title>Expansion and revision of Xanthobacter and proposal of Roseixanthobacter gen. nov.</title>
        <authorList>
            <person name="Soltysiak M.P.M."/>
            <person name="Jalihal A."/>
            <person name="Ory A."/>
            <person name="Chrisophersen C."/>
            <person name="Lee A.D."/>
            <person name="Boulton J."/>
            <person name="Springer M."/>
        </authorList>
    </citation>
    <scope>NUCLEOTIDE SEQUENCE [LARGE SCALE GENOMIC DNA]</scope>
    <source>
        <strain evidence="13 14">23A</strain>
    </source>
</reference>
<comment type="caution">
    <text evidence="13">The sequence shown here is derived from an EMBL/GenBank/DDBJ whole genome shotgun (WGS) entry which is preliminary data.</text>
</comment>
<evidence type="ECO:0000256" key="7">
    <source>
        <dbReference type="ARBA" id="ARBA00022927"/>
    </source>
</evidence>
<dbReference type="InterPro" id="IPR049031">
    <property type="entry name" value="T2SSK_SAM-like_1st"/>
</dbReference>
<keyword evidence="4" id="KW-1003">Cell membrane</keyword>
<dbReference type="Gene3D" id="1.10.40.60">
    <property type="entry name" value="EpsJ-like"/>
    <property type="match status" value="1"/>
</dbReference>
<protein>
    <recommendedName>
        <fullName evidence="12">T2SS protein K first SAM-like domain-containing protein</fullName>
    </recommendedName>
</protein>
<evidence type="ECO:0000259" key="12">
    <source>
        <dbReference type="Pfam" id="PF21687"/>
    </source>
</evidence>
<evidence type="ECO:0000313" key="13">
    <source>
        <dbReference type="EMBL" id="MFG1375166.1"/>
    </source>
</evidence>
<evidence type="ECO:0000256" key="9">
    <source>
        <dbReference type="ARBA" id="ARBA00023136"/>
    </source>
</evidence>
<keyword evidence="14" id="KW-1185">Reference proteome</keyword>
<dbReference type="InterPro" id="IPR005628">
    <property type="entry name" value="GspK"/>
</dbReference>
<keyword evidence="8 11" id="KW-1133">Transmembrane helix</keyword>
<keyword evidence="9 11" id="KW-0472">Membrane</keyword>
<evidence type="ECO:0000256" key="4">
    <source>
        <dbReference type="ARBA" id="ARBA00022475"/>
    </source>
</evidence>
<proteinExistence type="inferred from homology"/>
<feature type="region of interest" description="Disordered" evidence="10">
    <location>
        <begin position="211"/>
        <end position="231"/>
    </location>
</feature>
<evidence type="ECO:0000256" key="6">
    <source>
        <dbReference type="ARBA" id="ARBA00022692"/>
    </source>
</evidence>
<keyword evidence="7" id="KW-0653">Protein transport</keyword>
<gene>
    <name evidence="13" type="ORF">V5F32_23575</name>
</gene>
<comment type="similarity">
    <text evidence="2">Belongs to the GSP K family.</text>
</comment>
<evidence type="ECO:0000256" key="10">
    <source>
        <dbReference type="SAM" id="MobiDB-lite"/>
    </source>
</evidence>
<feature type="domain" description="T2SS protein K first SAM-like" evidence="12">
    <location>
        <begin position="103"/>
        <end position="190"/>
    </location>
</feature>
<feature type="compositionally biased region" description="Basic and acidic residues" evidence="10">
    <location>
        <begin position="211"/>
        <end position="220"/>
    </location>
</feature>
<dbReference type="Pfam" id="PF21687">
    <property type="entry name" value="T2SSK_1st"/>
    <property type="match status" value="1"/>
</dbReference>
<feature type="compositionally biased region" description="Polar residues" evidence="10">
    <location>
        <begin position="221"/>
        <end position="231"/>
    </location>
</feature>
<organism evidence="13 14">
    <name type="scientific">Xanthobacter oligotrophicus</name>
    <dbReference type="NCBI Taxonomy" id="2607286"/>
    <lineage>
        <taxon>Bacteria</taxon>
        <taxon>Pseudomonadati</taxon>
        <taxon>Pseudomonadota</taxon>
        <taxon>Alphaproteobacteria</taxon>
        <taxon>Hyphomicrobiales</taxon>
        <taxon>Xanthobacteraceae</taxon>
        <taxon>Xanthobacter</taxon>
    </lineage>
</organism>
<keyword evidence="3" id="KW-0813">Transport</keyword>
<evidence type="ECO:0000256" key="1">
    <source>
        <dbReference type="ARBA" id="ARBA00004533"/>
    </source>
</evidence>
<evidence type="ECO:0000256" key="2">
    <source>
        <dbReference type="ARBA" id="ARBA00007246"/>
    </source>
</evidence>
<evidence type="ECO:0000256" key="8">
    <source>
        <dbReference type="ARBA" id="ARBA00022989"/>
    </source>
</evidence>
<dbReference type="InterPro" id="IPR038072">
    <property type="entry name" value="GspK_central_sf"/>
</dbReference>
<accession>A0ABW7A528</accession>
<dbReference type="EMBL" id="JBAFVH010000023">
    <property type="protein sequence ID" value="MFG1375166.1"/>
    <property type="molecule type" value="Genomic_DNA"/>
</dbReference>
<evidence type="ECO:0000313" key="14">
    <source>
        <dbReference type="Proteomes" id="UP001604002"/>
    </source>
</evidence>
<keyword evidence="6 11" id="KW-0812">Transmembrane</keyword>
<dbReference type="Proteomes" id="UP001604002">
    <property type="component" value="Unassembled WGS sequence"/>
</dbReference>
<name>A0ABW7A528_9HYPH</name>
<sequence>MNKRAPDQRDGFILVAVLWILAALASFVAIFSSYVSASATTAAVRNEGAIASGLANAAVELAAHRLLAGPKDKRPTHGDISFRMRSAQVSALFRDEAARIDLNAAPREVLAGLFTALGAQPEAAGTYADRLLAFRAQLPENGGREEDLYREAGLNHGPRGAPFVHVEELWCVAGLPPALVAAALPHVTVYGGRGGVNAAEADVVVRAALRENESEADQSRTGRQATSNTVATAGDTVRVTVRIDFQSGHRRMAEAVILLREFGDDPFRVLDWREEALPAEPARYRGRNP</sequence>
<comment type="subcellular location">
    <subcellularLocation>
        <location evidence="1">Cell inner membrane</location>
    </subcellularLocation>
</comment>
<evidence type="ECO:0000256" key="11">
    <source>
        <dbReference type="SAM" id="Phobius"/>
    </source>
</evidence>
<feature type="transmembrane region" description="Helical" evidence="11">
    <location>
        <begin position="12"/>
        <end position="35"/>
    </location>
</feature>
<evidence type="ECO:0000256" key="3">
    <source>
        <dbReference type="ARBA" id="ARBA00022448"/>
    </source>
</evidence>
<dbReference type="RefSeq" id="WP_393994693.1">
    <property type="nucleotide sequence ID" value="NZ_JBAFVH010000023.1"/>
</dbReference>
<dbReference type="SUPFAM" id="SSF158544">
    <property type="entry name" value="GspK insert domain-like"/>
    <property type="match status" value="1"/>
</dbReference>
<keyword evidence="5" id="KW-0997">Cell inner membrane</keyword>
<dbReference type="PANTHER" id="PTHR38831:SF2">
    <property type="entry name" value="TYPE II SECRETION SYSTEM PROTEIN K"/>
    <property type="match status" value="1"/>
</dbReference>